<proteinExistence type="predicted"/>
<name>A0A4Y7PH92_9AGAM</name>
<dbReference type="VEuPathDB" id="FungiDB:BD410DRAFT_845688"/>
<dbReference type="AlphaFoldDB" id="A0A4Y7PH92"/>
<evidence type="ECO:0000313" key="3">
    <source>
        <dbReference type="Proteomes" id="UP000294933"/>
    </source>
</evidence>
<keyword evidence="3" id="KW-1185">Reference proteome</keyword>
<reference evidence="2 3" key="1">
    <citation type="submission" date="2018-06" db="EMBL/GenBank/DDBJ databases">
        <title>A transcriptomic atlas of mushroom development highlights an independent origin of complex multicellularity.</title>
        <authorList>
            <consortium name="DOE Joint Genome Institute"/>
            <person name="Krizsan K."/>
            <person name="Almasi E."/>
            <person name="Merenyi Z."/>
            <person name="Sahu N."/>
            <person name="Viragh M."/>
            <person name="Koszo T."/>
            <person name="Mondo S."/>
            <person name="Kiss B."/>
            <person name="Balint B."/>
            <person name="Kues U."/>
            <person name="Barry K."/>
            <person name="Hegedus J.C."/>
            <person name="Henrissat B."/>
            <person name="Johnson J."/>
            <person name="Lipzen A."/>
            <person name="Ohm R."/>
            <person name="Nagy I."/>
            <person name="Pangilinan J."/>
            <person name="Yan J."/>
            <person name="Xiong Y."/>
            <person name="Grigoriev I.V."/>
            <person name="Hibbett D.S."/>
            <person name="Nagy L.G."/>
        </authorList>
    </citation>
    <scope>NUCLEOTIDE SEQUENCE [LARGE SCALE GENOMIC DNA]</scope>
    <source>
        <strain evidence="2 3">SZMC22713</strain>
    </source>
</reference>
<dbReference type="EMBL" id="ML170304">
    <property type="protein sequence ID" value="TDL14844.1"/>
    <property type="molecule type" value="Genomic_DNA"/>
</dbReference>
<feature type="region of interest" description="Disordered" evidence="1">
    <location>
        <begin position="1"/>
        <end position="100"/>
    </location>
</feature>
<organism evidence="2 3">
    <name type="scientific">Rickenella mellea</name>
    <dbReference type="NCBI Taxonomy" id="50990"/>
    <lineage>
        <taxon>Eukaryota</taxon>
        <taxon>Fungi</taxon>
        <taxon>Dikarya</taxon>
        <taxon>Basidiomycota</taxon>
        <taxon>Agaricomycotina</taxon>
        <taxon>Agaricomycetes</taxon>
        <taxon>Hymenochaetales</taxon>
        <taxon>Rickenellaceae</taxon>
        <taxon>Rickenella</taxon>
    </lineage>
</organism>
<sequence length="109" mass="12082">MVATCRNRYDTNTQGNKIQPKPPPIDSQTASHNSQHTGLDASESQPRRTTPSDWEPLQPNTEPNSDHEESIPNASGDADNSPPRHHGGRSRGVPDWLPWQDQLLAQVVQ</sequence>
<protein>
    <submittedName>
        <fullName evidence="2">Uncharacterized protein</fullName>
    </submittedName>
</protein>
<evidence type="ECO:0000313" key="2">
    <source>
        <dbReference type="EMBL" id="TDL14844.1"/>
    </source>
</evidence>
<feature type="compositionally biased region" description="Polar residues" evidence="1">
    <location>
        <begin position="26"/>
        <end position="63"/>
    </location>
</feature>
<dbReference type="Proteomes" id="UP000294933">
    <property type="component" value="Unassembled WGS sequence"/>
</dbReference>
<evidence type="ECO:0000256" key="1">
    <source>
        <dbReference type="SAM" id="MobiDB-lite"/>
    </source>
</evidence>
<accession>A0A4Y7PH92</accession>
<gene>
    <name evidence="2" type="ORF">BD410DRAFT_845688</name>
</gene>